<dbReference type="PROSITE" id="PS51257">
    <property type="entry name" value="PROKAR_LIPOPROTEIN"/>
    <property type="match status" value="1"/>
</dbReference>
<organism evidence="7 8">
    <name type="scientific">Pseudanabaena frigida</name>
    <dbReference type="NCBI Taxonomy" id="945775"/>
    <lineage>
        <taxon>Bacteria</taxon>
        <taxon>Bacillati</taxon>
        <taxon>Cyanobacteriota</taxon>
        <taxon>Cyanophyceae</taxon>
        <taxon>Pseudanabaenales</taxon>
        <taxon>Pseudanabaenaceae</taxon>
        <taxon>Pseudanabaena</taxon>
    </lineage>
</organism>
<dbReference type="Gene3D" id="3.40.30.10">
    <property type="entry name" value="Glutaredoxin"/>
    <property type="match status" value="1"/>
</dbReference>
<protein>
    <submittedName>
        <fullName evidence="7">Disulfide bond formation protein DsbA</fullName>
    </submittedName>
</protein>
<dbReference type="PANTHER" id="PTHR13887:SF14">
    <property type="entry name" value="DISULFIDE BOND FORMATION PROTEIN D"/>
    <property type="match status" value="1"/>
</dbReference>
<evidence type="ECO:0000259" key="6">
    <source>
        <dbReference type="PROSITE" id="PS51352"/>
    </source>
</evidence>
<evidence type="ECO:0000256" key="3">
    <source>
        <dbReference type="ARBA" id="ARBA00023157"/>
    </source>
</evidence>
<proteinExistence type="predicted"/>
<dbReference type="InterPro" id="IPR013766">
    <property type="entry name" value="Thioredoxin_domain"/>
</dbReference>
<feature type="domain" description="Thioredoxin" evidence="6">
    <location>
        <begin position="42"/>
        <end position="251"/>
    </location>
</feature>
<dbReference type="PROSITE" id="PS51352">
    <property type="entry name" value="THIOREDOXIN_2"/>
    <property type="match status" value="1"/>
</dbReference>
<dbReference type="SUPFAM" id="SSF52833">
    <property type="entry name" value="Thioredoxin-like"/>
    <property type="match status" value="1"/>
</dbReference>
<keyword evidence="1 5" id="KW-0732">Signal</keyword>
<evidence type="ECO:0000256" key="1">
    <source>
        <dbReference type="ARBA" id="ARBA00022729"/>
    </source>
</evidence>
<evidence type="ECO:0000256" key="2">
    <source>
        <dbReference type="ARBA" id="ARBA00023002"/>
    </source>
</evidence>
<accession>A0A2W4WIY2</accession>
<dbReference type="InterPro" id="IPR001853">
    <property type="entry name" value="DSBA-like_thioredoxin_dom"/>
</dbReference>
<dbReference type="Proteomes" id="UP000249467">
    <property type="component" value="Unassembled WGS sequence"/>
</dbReference>
<evidence type="ECO:0000313" key="8">
    <source>
        <dbReference type="Proteomes" id="UP000249467"/>
    </source>
</evidence>
<dbReference type="AlphaFoldDB" id="A0A2W4WIY2"/>
<dbReference type="InterPro" id="IPR036249">
    <property type="entry name" value="Thioredoxin-like_sf"/>
</dbReference>
<sequence length="253" mass="28297">MRLQPYLLSALVALLLIVTSCASSGQSASAQLSDSQFETKVLEIIRKNPQVILDSVQSYQRAQAQQEEQLRDKVLSQIRQEPRLLLRNSPVTGSASQKIIMAEFSDFECPYCAKAHAVVKEFMARNQNDVTLVYKHFPLTEIHAQAEPAALASWAAMQQGKFWEYHDALFEQQSKLGEEFYLEQAKTLNLDVDRFNRDRKSAEAKAAIKKDFELGKSLGVRGTPSFVVNGVFFSGAPNVKDLEDLVAQIKAGK</sequence>
<dbReference type="PANTHER" id="PTHR13887">
    <property type="entry name" value="GLUTATHIONE S-TRANSFERASE KAPPA"/>
    <property type="match status" value="1"/>
</dbReference>
<gene>
    <name evidence="7" type="ORF">DCF19_01700</name>
</gene>
<feature type="chain" id="PRO_5015918569" evidence="5">
    <location>
        <begin position="23"/>
        <end position="253"/>
    </location>
</feature>
<comment type="caution">
    <text evidence="7">The sequence shown here is derived from an EMBL/GenBank/DDBJ whole genome shotgun (WGS) entry which is preliminary data.</text>
</comment>
<evidence type="ECO:0000256" key="4">
    <source>
        <dbReference type="ARBA" id="ARBA00023284"/>
    </source>
</evidence>
<keyword evidence="2" id="KW-0560">Oxidoreductase</keyword>
<keyword evidence="4" id="KW-0676">Redox-active center</keyword>
<evidence type="ECO:0000313" key="7">
    <source>
        <dbReference type="EMBL" id="PZO44490.1"/>
    </source>
</evidence>
<feature type="signal peptide" evidence="5">
    <location>
        <begin position="1"/>
        <end position="22"/>
    </location>
</feature>
<dbReference type="Pfam" id="PF01323">
    <property type="entry name" value="DSBA"/>
    <property type="match status" value="1"/>
</dbReference>
<evidence type="ECO:0000256" key="5">
    <source>
        <dbReference type="SAM" id="SignalP"/>
    </source>
</evidence>
<name>A0A2W4WIY2_9CYAN</name>
<reference evidence="7 8" key="1">
    <citation type="submission" date="2018-04" db="EMBL/GenBank/DDBJ databases">
        <authorList>
            <person name="Go L.Y."/>
            <person name="Mitchell J.A."/>
        </authorList>
    </citation>
    <scope>NUCLEOTIDE SEQUENCE [LARGE SCALE GENOMIC DNA]</scope>
    <source>
        <strain evidence="7">ULC066bin1</strain>
    </source>
</reference>
<dbReference type="GO" id="GO:0016491">
    <property type="term" value="F:oxidoreductase activity"/>
    <property type="evidence" value="ECO:0007669"/>
    <property type="project" value="UniProtKB-KW"/>
</dbReference>
<reference evidence="7 8" key="2">
    <citation type="submission" date="2018-06" db="EMBL/GenBank/DDBJ databases">
        <title>Metagenomic assembly of (sub)arctic Cyanobacteria and their associated microbiome from non-axenic cultures.</title>
        <authorList>
            <person name="Baurain D."/>
        </authorList>
    </citation>
    <scope>NUCLEOTIDE SEQUENCE [LARGE SCALE GENOMIC DNA]</scope>
    <source>
        <strain evidence="7">ULC066bin1</strain>
    </source>
</reference>
<dbReference type="EMBL" id="QBML01000002">
    <property type="protein sequence ID" value="PZO44490.1"/>
    <property type="molecule type" value="Genomic_DNA"/>
</dbReference>
<keyword evidence="3" id="KW-1015">Disulfide bond</keyword>